<evidence type="ECO:0000256" key="1">
    <source>
        <dbReference type="SAM" id="Phobius"/>
    </source>
</evidence>
<accession>A0AAI9TNS1</accession>
<sequence>MSGEPITLPDMSNVQQPANVYYFRPYSFYWPGAFIFVGAFACSALTGTVDTSISVLLWTVYLLGFFTILLIDPLCIFEQKHIDENGCPFTVRRPLVGFRSCEQVVPLEVLEQGLYRVEDDEDQPRLRDGYRYGPAFFPCSSICWDVSFELDIYGRLSMPPAHNPVIGSYCQ</sequence>
<gene>
    <name evidence="2" type="ORF">VN97_g2700</name>
</gene>
<dbReference type="AlphaFoldDB" id="A0AAI9TNS1"/>
<feature type="transmembrane region" description="Helical" evidence="1">
    <location>
        <begin position="28"/>
        <end position="46"/>
    </location>
</feature>
<evidence type="ECO:0000313" key="2">
    <source>
        <dbReference type="EMBL" id="KAJ9490553.1"/>
    </source>
</evidence>
<keyword evidence="3" id="KW-1185">Reference proteome</keyword>
<dbReference type="EMBL" id="LACB01000054">
    <property type="protein sequence ID" value="KAJ9490553.1"/>
    <property type="molecule type" value="Genomic_DNA"/>
</dbReference>
<reference evidence="2" key="1">
    <citation type="submission" date="2015-06" db="EMBL/GenBank/DDBJ databases">
        <authorList>
            <person name="Nguyen H."/>
        </authorList>
    </citation>
    <scope>NUCLEOTIDE SEQUENCE</scope>
    <source>
        <strain evidence="2">DAOM 180753</strain>
    </source>
</reference>
<comment type="caution">
    <text evidence="2">The sequence shown here is derived from an EMBL/GenBank/DDBJ whole genome shotgun (WGS) entry which is preliminary data.</text>
</comment>
<reference evidence="2" key="2">
    <citation type="journal article" date="2016" name="Fungal Biol.">
        <title>Ochratoxin A production by Penicillium thymicola.</title>
        <authorList>
            <person name="Nguyen H.D.T."/>
            <person name="McMullin D.R."/>
            <person name="Ponomareva E."/>
            <person name="Riley R."/>
            <person name="Pomraning K.R."/>
            <person name="Baker S.E."/>
            <person name="Seifert K.A."/>
        </authorList>
    </citation>
    <scope>NUCLEOTIDE SEQUENCE</scope>
    <source>
        <strain evidence="2">DAOM 180753</strain>
    </source>
</reference>
<feature type="transmembrane region" description="Helical" evidence="1">
    <location>
        <begin position="53"/>
        <end position="71"/>
    </location>
</feature>
<protein>
    <submittedName>
        <fullName evidence="2">Uncharacterized protein</fullName>
    </submittedName>
</protein>
<dbReference type="Proteomes" id="UP001227192">
    <property type="component" value="Unassembled WGS sequence"/>
</dbReference>
<keyword evidence="1" id="KW-0472">Membrane</keyword>
<evidence type="ECO:0000313" key="3">
    <source>
        <dbReference type="Proteomes" id="UP001227192"/>
    </source>
</evidence>
<organism evidence="2 3">
    <name type="scientific">Penicillium thymicola</name>
    <dbReference type="NCBI Taxonomy" id="293382"/>
    <lineage>
        <taxon>Eukaryota</taxon>
        <taxon>Fungi</taxon>
        <taxon>Dikarya</taxon>
        <taxon>Ascomycota</taxon>
        <taxon>Pezizomycotina</taxon>
        <taxon>Eurotiomycetes</taxon>
        <taxon>Eurotiomycetidae</taxon>
        <taxon>Eurotiales</taxon>
        <taxon>Aspergillaceae</taxon>
        <taxon>Penicillium</taxon>
    </lineage>
</organism>
<proteinExistence type="predicted"/>
<name>A0AAI9TNS1_PENTH</name>
<keyword evidence="1" id="KW-1133">Transmembrane helix</keyword>
<keyword evidence="1" id="KW-0812">Transmembrane</keyword>